<evidence type="ECO:0000313" key="4">
    <source>
        <dbReference type="Proteomes" id="UP001154272"/>
    </source>
</evidence>
<reference evidence="3" key="1">
    <citation type="submission" date="2022-10" db="EMBL/GenBank/DDBJ databases">
        <authorList>
            <person name="Botero Cardona J."/>
        </authorList>
    </citation>
    <scope>NUCLEOTIDE SEQUENCE</scope>
    <source>
        <strain evidence="3">R-83534</strain>
    </source>
</reference>
<keyword evidence="4" id="KW-1185">Reference proteome</keyword>
<name>A0ABM9HKU9_9PROT</name>
<evidence type="ECO:0000256" key="1">
    <source>
        <dbReference type="SAM" id="Coils"/>
    </source>
</evidence>
<feature type="region of interest" description="Disordered" evidence="2">
    <location>
        <begin position="590"/>
        <end position="639"/>
    </location>
</feature>
<accession>A0ABM9HKU9</accession>
<feature type="region of interest" description="Disordered" evidence="2">
    <location>
        <begin position="714"/>
        <end position="737"/>
    </location>
</feature>
<feature type="coiled-coil region" evidence="1">
    <location>
        <begin position="428"/>
        <end position="457"/>
    </location>
</feature>
<dbReference type="Proteomes" id="UP001154272">
    <property type="component" value="Unassembled WGS sequence"/>
</dbReference>
<feature type="compositionally biased region" description="Polar residues" evidence="2">
    <location>
        <begin position="604"/>
        <end position="639"/>
    </location>
</feature>
<evidence type="ECO:0000313" key="3">
    <source>
        <dbReference type="EMBL" id="CAI3931944.1"/>
    </source>
</evidence>
<feature type="region of interest" description="Disordered" evidence="2">
    <location>
        <begin position="772"/>
        <end position="797"/>
    </location>
</feature>
<organism evidence="3 4">
    <name type="scientific">Commensalibacter papalotli</name>
    <name type="common">ex Botero et al. 2024</name>
    <dbReference type="NCBI Taxonomy" id="2972766"/>
    <lineage>
        <taxon>Bacteria</taxon>
        <taxon>Pseudomonadati</taxon>
        <taxon>Pseudomonadota</taxon>
        <taxon>Alphaproteobacteria</taxon>
        <taxon>Acetobacterales</taxon>
        <taxon>Acetobacteraceae</taxon>
    </lineage>
</organism>
<evidence type="ECO:0000256" key="2">
    <source>
        <dbReference type="SAM" id="MobiDB-lite"/>
    </source>
</evidence>
<proteinExistence type="predicted"/>
<dbReference type="EMBL" id="CAMXCH010000001">
    <property type="protein sequence ID" value="CAI3931944.1"/>
    <property type="molecule type" value="Genomic_DNA"/>
</dbReference>
<evidence type="ECO:0008006" key="5">
    <source>
        <dbReference type="Google" id="ProtNLM"/>
    </source>
</evidence>
<protein>
    <recommendedName>
        <fullName evidence="5">LXG domain-containing protein</fullName>
    </recommendedName>
</protein>
<sequence length="861" mass="95968">MADISSNTSVPRVIPTHQEINSDTLEYGKQLAASIAKLDQTVTNAYNHIIKLFVLYEQNIDEIVKRLANDDFSQKAENKGVADSQQQINLQKNYIQLLADQNAAFLEFNISLKQIVSKLTPMTVSQTMQADNNTATAMRVSYEELMFNRYMSSKFGVDAEHADNFQEKSKAILDIKNDQNSLLKIPVINALYQQDQGILKQISGAQDTKALIPVLIEAMSKANVAGNKEAVATGQDYFGKDANIFAYMTSSLVQVLEGQRRNDFTSEDFRHQRERDAVWMAEQHAEQSNRNLPANLSYADAQREFRNNVTITEQGGVTRSSGVQEYALREASEKMFRNPDEAAAIYGGVDDFNKTLAFMNQSLGGISPMFEGLGGSAGKASEGMSDFAKYLGLTVEGLKATGLLMVTEANALNYVMKPYGERPPEYTLQEQKEKLLLANSEKEKKENQVTLDYLKEKKGWNVDYNNEMFRFDIRDKQGKVVGNSGERLEDLTKRVNELRAPGNQEKIKQLEAWSGYKVDVDPKTLEIGLFTAQGKMVADIGKKLKGSFDDIQWGVDNAVKSQWQEDYWGPKRKQNEQDLSSEVYNLKKNINDDQQKVSEGKNKSVISSSSQLQQGMPKTNLNSSATQVSKPSQQVNEVSITGDKQPHQLDAKRKQYINENSIVSEGKNKTIISFSSEAQQGMTRTNLNGPAIQLSKPSQQVNGVSITVGKQPNQLNTKRKRQISKNQTVSEGKNKSVIAAPAEAQRGMPKTNLNSPAAQVSKSYQQVNEVSITGDKQPHQLDAKRKQHIGKNPTAADVKMGKDCSHIENLSNTYKYDVKITVNPPSGDPIKIAQQVCEQLKRHTCGSGMGDRKYEQRATVK</sequence>
<feature type="compositionally biased region" description="Basic and acidic residues" evidence="2">
    <location>
        <begin position="590"/>
        <end position="602"/>
    </location>
</feature>
<gene>
    <name evidence="3" type="ORF">R83534S58_LOCUS588</name>
</gene>
<comment type="caution">
    <text evidence="3">The sequence shown here is derived from an EMBL/GenBank/DDBJ whole genome shotgun (WGS) entry which is preliminary data.</text>
</comment>
<dbReference type="RefSeq" id="WP_282023413.1">
    <property type="nucleotide sequence ID" value="NZ_CAMXCH010000001.1"/>
</dbReference>
<keyword evidence="1" id="KW-0175">Coiled coil</keyword>